<sequence length="331" mass="36410">MPLNAQPEQRAVLDLERDLQDVYPSYLWRDTESEATESEFGALFPRECTKGTSQKLASILGEADDTTDAMRMVTGMRATYGSLTTGVDRGRGSNAAPPPPAQSKPRNPFTDEAQPCHKSVPPLVAVETRRLFHESPREGREGPPPPCETHENPQPLPESRQKNSAPEQCGRLTVATSQSPFRTIQQSSAPPVRSSAQPLNRSLPATGVPDKFAQQPFPLQSQPQVVPPQMPSSPLTAQNLAQLSDSVQPQLAELSRSKTLEVLRNQSTSHRHGIPMYNTMLARLSKDDLRDENAQLKSEIVALRMEISKRRAGIAQSEVSCTSHQVRQLIA</sequence>
<dbReference type="AlphaFoldDB" id="A0A7S1AFE2"/>
<feature type="region of interest" description="Disordered" evidence="1">
    <location>
        <begin position="82"/>
        <end position="215"/>
    </location>
</feature>
<organism evidence="2">
    <name type="scientific">Noctiluca scintillans</name>
    <name type="common">Sea sparkle</name>
    <name type="synonym">Red tide dinoflagellate</name>
    <dbReference type="NCBI Taxonomy" id="2966"/>
    <lineage>
        <taxon>Eukaryota</taxon>
        <taxon>Sar</taxon>
        <taxon>Alveolata</taxon>
        <taxon>Dinophyceae</taxon>
        <taxon>Noctilucales</taxon>
        <taxon>Noctilucaceae</taxon>
        <taxon>Noctiluca</taxon>
    </lineage>
</organism>
<feature type="compositionally biased region" description="Basic and acidic residues" evidence="1">
    <location>
        <begin position="127"/>
        <end position="141"/>
    </location>
</feature>
<evidence type="ECO:0000313" key="2">
    <source>
        <dbReference type="EMBL" id="CAD8852508.1"/>
    </source>
</evidence>
<name>A0A7S1AFE2_NOCSC</name>
<reference evidence="2" key="1">
    <citation type="submission" date="2021-01" db="EMBL/GenBank/DDBJ databases">
        <authorList>
            <person name="Corre E."/>
            <person name="Pelletier E."/>
            <person name="Niang G."/>
            <person name="Scheremetjew M."/>
            <person name="Finn R."/>
            <person name="Kale V."/>
            <person name="Holt S."/>
            <person name="Cochrane G."/>
            <person name="Meng A."/>
            <person name="Brown T."/>
            <person name="Cohen L."/>
        </authorList>
    </citation>
    <scope>NUCLEOTIDE SEQUENCE</scope>
</reference>
<proteinExistence type="predicted"/>
<feature type="compositionally biased region" description="Polar residues" evidence="1">
    <location>
        <begin position="174"/>
        <end position="200"/>
    </location>
</feature>
<dbReference type="EMBL" id="HBFQ01037960">
    <property type="protein sequence ID" value="CAD8852508.1"/>
    <property type="molecule type" value="Transcribed_RNA"/>
</dbReference>
<protein>
    <submittedName>
        <fullName evidence="2">Uncharacterized protein</fullName>
    </submittedName>
</protein>
<evidence type="ECO:0000256" key="1">
    <source>
        <dbReference type="SAM" id="MobiDB-lite"/>
    </source>
</evidence>
<accession>A0A7S1AFE2</accession>
<gene>
    <name evidence="2" type="ORF">NSCI0253_LOCUS26858</name>
</gene>